<dbReference type="InterPro" id="IPR036116">
    <property type="entry name" value="FN3_sf"/>
</dbReference>
<dbReference type="Gene3D" id="2.60.40.10">
    <property type="entry name" value="Immunoglobulins"/>
    <property type="match status" value="1"/>
</dbReference>
<accession>A0A9J7KJ32</accession>
<dbReference type="InterPro" id="IPR003961">
    <property type="entry name" value="FN3_dom"/>
</dbReference>
<feature type="domain" description="Fibronectin type-III" evidence="2">
    <location>
        <begin position="67"/>
        <end position="177"/>
    </location>
</feature>
<reference evidence="4" key="2">
    <citation type="submission" date="2025-08" db="UniProtKB">
        <authorList>
            <consortium name="RefSeq"/>
        </authorList>
    </citation>
    <scope>IDENTIFICATION</scope>
    <source>
        <strain evidence="4">S238N-H82</strain>
        <tissue evidence="4">Testes</tissue>
    </source>
</reference>
<organism evidence="3 4">
    <name type="scientific">Branchiostoma floridae</name>
    <name type="common">Florida lancelet</name>
    <name type="synonym">Amphioxus</name>
    <dbReference type="NCBI Taxonomy" id="7739"/>
    <lineage>
        <taxon>Eukaryota</taxon>
        <taxon>Metazoa</taxon>
        <taxon>Chordata</taxon>
        <taxon>Cephalochordata</taxon>
        <taxon>Leptocardii</taxon>
        <taxon>Amphioxiformes</taxon>
        <taxon>Branchiostomatidae</taxon>
        <taxon>Branchiostoma</taxon>
    </lineage>
</organism>
<gene>
    <name evidence="4" type="primary">LOC118406046</name>
</gene>
<reference evidence="3" key="1">
    <citation type="journal article" date="2020" name="Nat. Ecol. Evol.">
        <title>Deeply conserved synteny resolves early events in vertebrate evolution.</title>
        <authorList>
            <person name="Simakov O."/>
            <person name="Marletaz F."/>
            <person name="Yue J.X."/>
            <person name="O'Connell B."/>
            <person name="Jenkins J."/>
            <person name="Brandt A."/>
            <person name="Calef R."/>
            <person name="Tung C.H."/>
            <person name="Huang T.K."/>
            <person name="Schmutz J."/>
            <person name="Satoh N."/>
            <person name="Yu J.K."/>
            <person name="Putnam N.H."/>
            <person name="Green R.E."/>
            <person name="Rokhsar D.S."/>
        </authorList>
    </citation>
    <scope>NUCLEOTIDE SEQUENCE [LARGE SCALE GENOMIC DNA]</scope>
    <source>
        <strain evidence="3">S238N-H82</strain>
    </source>
</reference>
<dbReference type="CDD" id="cd00063">
    <property type="entry name" value="FN3"/>
    <property type="match status" value="1"/>
</dbReference>
<protein>
    <submittedName>
        <fullName evidence="4">Uncharacterized protein LOC118406046</fullName>
    </submittedName>
</protein>
<dbReference type="SMART" id="SM00060">
    <property type="entry name" value="FN3"/>
    <property type="match status" value="1"/>
</dbReference>
<evidence type="ECO:0000313" key="3">
    <source>
        <dbReference type="Proteomes" id="UP000001554"/>
    </source>
</evidence>
<dbReference type="PANTHER" id="PTHR13817">
    <property type="entry name" value="TITIN"/>
    <property type="match status" value="1"/>
</dbReference>
<dbReference type="AlphaFoldDB" id="A0A9J7KJ32"/>
<dbReference type="InterPro" id="IPR013783">
    <property type="entry name" value="Ig-like_fold"/>
</dbReference>
<evidence type="ECO:0000256" key="1">
    <source>
        <dbReference type="ARBA" id="ARBA00022737"/>
    </source>
</evidence>
<dbReference type="InterPro" id="IPR050964">
    <property type="entry name" value="Striated_Muscle_Regulatory"/>
</dbReference>
<evidence type="ECO:0000313" key="4">
    <source>
        <dbReference type="RefSeq" id="XP_035661793.1"/>
    </source>
</evidence>
<dbReference type="OrthoDB" id="10402151at2759"/>
<dbReference type="SUPFAM" id="SSF49265">
    <property type="entry name" value="Fibronectin type III"/>
    <property type="match status" value="1"/>
</dbReference>
<dbReference type="Proteomes" id="UP000001554">
    <property type="component" value="Chromosome 18"/>
</dbReference>
<dbReference type="PANTHER" id="PTHR13817:SF73">
    <property type="entry name" value="FIBRONECTIN TYPE-III DOMAIN-CONTAINING PROTEIN"/>
    <property type="match status" value="1"/>
</dbReference>
<keyword evidence="3" id="KW-1185">Reference proteome</keyword>
<name>A0A9J7KJ32_BRAFL</name>
<dbReference type="KEGG" id="bfo:118406046"/>
<evidence type="ECO:0000259" key="2">
    <source>
        <dbReference type="PROSITE" id="PS50853"/>
    </source>
</evidence>
<dbReference type="PROSITE" id="PS50853">
    <property type="entry name" value="FN3"/>
    <property type="match status" value="1"/>
</dbReference>
<proteinExistence type="predicted"/>
<dbReference type="RefSeq" id="XP_035661793.1">
    <property type="nucleotide sequence ID" value="XM_035805900.1"/>
</dbReference>
<dbReference type="GeneID" id="118406046"/>
<keyword evidence="1" id="KW-0677">Repeat</keyword>
<sequence length="329" mass="37879">MWRATHTRKPVLFPKTTSFKVGKVEPYTAYDFCLESAALDDSSDILYSEIGSKLRNVVAKGKGQPFPPRDVKVKDVKEESVSLTWLEPEPDDDDEDDENPVSYEYIIEMCRYTDGNILNTWEECSERTTELSCKLKVKVQHDGKYRFRVSARDKDRNITSLPEEMGDPEIHIRIKQMNTEIGWLERLLRIWNIFGTTPESQQPGSIVFVISCQHMSGLRELWMNYNLGKLEKFFEDLFAIEDNPASDTELDIQIDPENFYACRQHLLLTHPNSKGFRVVKVGDNSSRGTELGLSEDYPVYCRPVLQRTAFSELDFLDLAITTNKQPTGQ</sequence>